<keyword evidence="2" id="KW-1133">Transmembrane helix</keyword>
<dbReference type="InterPro" id="IPR014717">
    <property type="entry name" value="Transl_elong_EF1B/ribsomal_bS6"/>
</dbReference>
<proteinExistence type="predicted"/>
<keyword evidence="2" id="KW-0812">Transmembrane</keyword>
<feature type="transmembrane region" description="Helical" evidence="2">
    <location>
        <begin position="9"/>
        <end position="29"/>
    </location>
</feature>
<dbReference type="EMBL" id="QMQB01000100">
    <property type="protein sequence ID" value="RLE13265.1"/>
    <property type="molecule type" value="Genomic_DNA"/>
</dbReference>
<comment type="caution">
    <text evidence="3">The sequence shown here is derived from an EMBL/GenBank/DDBJ whole genome shotgun (WGS) entry which is preliminary data.</text>
</comment>
<evidence type="ECO:0008006" key="5">
    <source>
        <dbReference type="Google" id="ProtNLM"/>
    </source>
</evidence>
<dbReference type="GO" id="GO:0043683">
    <property type="term" value="P:type IV pilus assembly"/>
    <property type="evidence" value="ECO:0007669"/>
    <property type="project" value="InterPro"/>
</dbReference>
<dbReference type="AlphaFoldDB" id="A0A662DCS5"/>
<dbReference type="Gene3D" id="3.30.70.60">
    <property type="match status" value="1"/>
</dbReference>
<keyword evidence="1" id="KW-0175">Coiled coil</keyword>
<protein>
    <recommendedName>
        <fullName evidence="5">Type 4a pilus biogenesis protein PilO</fullName>
    </recommendedName>
</protein>
<organism evidence="3 4">
    <name type="scientific">Aerophobetes bacterium</name>
    <dbReference type="NCBI Taxonomy" id="2030807"/>
    <lineage>
        <taxon>Bacteria</taxon>
        <taxon>Candidatus Aerophobota</taxon>
    </lineage>
</organism>
<keyword evidence="2" id="KW-0472">Membrane</keyword>
<evidence type="ECO:0000256" key="1">
    <source>
        <dbReference type="SAM" id="Coils"/>
    </source>
</evidence>
<dbReference type="GO" id="GO:0043107">
    <property type="term" value="P:type IV pilus-dependent motility"/>
    <property type="evidence" value="ECO:0007669"/>
    <property type="project" value="InterPro"/>
</dbReference>
<dbReference type="Pfam" id="PF04350">
    <property type="entry name" value="PilO"/>
    <property type="match status" value="1"/>
</dbReference>
<dbReference type="Proteomes" id="UP000267654">
    <property type="component" value="Unassembled WGS sequence"/>
</dbReference>
<dbReference type="InterPro" id="IPR007445">
    <property type="entry name" value="PilO"/>
</dbReference>
<feature type="coiled-coil region" evidence="1">
    <location>
        <begin position="52"/>
        <end position="79"/>
    </location>
</feature>
<accession>A0A662DCS5</accession>
<evidence type="ECO:0000313" key="3">
    <source>
        <dbReference type="EMBL" id="RLE13265.1"/>
    </source>
</evidence>
<name>A0A662DCS5_UNCAE</name>
<reference evidence="3 4" key="1">
    <citation type="submission" date="2018-06" db="EMBL/GenBank/DDBJ databases">
        <title>Extensive metabolic versatility and redundancy in microbially diverse, dynamic hydrothermal sediments.</title>
        <authorList>
            <person name="Dombrowski N."/>
            <person name="Teske A."/>
            <person name="Baker B.J."/>
        </authorList>
    </citation>
    <scope>NUCLEOTIDE SEQUENCE [LARGE SCALE GENOMIC DNA]</scope>
    <source>
        <strain evidence="3">B19_G9</strain>
    </source>
</reference>
<evidence type="ECO:0000256" key="2">
    <source>
        <dbReference type="SAM" id="Phobius"/>
    </source>
</evidence>
<evidence type="ECO:0000313" key="4">
    <source>
        <dbReference type="Proteomes" id="UP000267654"/>
    </source>
</evidence>
<sequence>MIFGIKGRILVGVGIFAGALIAFYLAIYLPGIRYRETLNFKILQQNARLIKLKEKFVELKRLKEENQKIRQKLVSLEGKLKGTETSFLYELGIRGRIYRIEYLDITPLSRIEEKYYFRTPVKIHLYGKYHNLGMLISDMIKRGGAGSFTIDDILLKSSSKKGYTIEGNLTLSLYRYKEPSFPGSVVMSRIGSLPGDNLKETTRRKR</sequence>
<gene>
    <name evidence="3" type="ORF">DRI96_03255</name>
</gene>